<feature type="chain" id="PRO_5012791536" description="Secreted protein" evidence="1">
    <location>
        <begin position="16"/>
        <end position="102"/>
    </location>
</feature>
<dbReference type="Proteomes" id="UP000075883">
    <property type="component" value="Unassembled WGS sequence"/>
</dbReference>
<protein>
    <recommendedName>
        <fullName evidence="4">Secreted protein</fullName>
    </recommendedName>
</protein>
<accession>A0A182MTE5</accession>
<evidence type="ECO:0008006" key="4">
    <source>
        <dbReference type="Google" id="ProtNLM"/>
    </source>
</evidence>
<dbReference type="EMBL" id="AXCM01000127">
    <property type="status" value="NOT_ANNOTATED_CDS"/>
    <property type="molecule type" value="Genomic_DNA"/>
</dbReference>
<keyword evidence="1" id="KW-0732">Signal</keyword>
<evidence type="ECO:0000313" key="3">
    <source>
        <dbReference type="Proteomes" id="UP000075883"/>
    </source>
</evidence>
<reference evidence="3" key="1">
    <citation type="submission" date="2013-09" db="EMBL/GenBank/DDBJ databases">
        <title>The Genome Sequence of Anopheles culicifacies species A.</title>
        <authorList>
            <consortium name="The Broad Institute Genomics Platform"/>
            <person name="Neafsey D.E."/>
            <person name="Besansky N."/>
            <person name="Howell P."/>
            <person name="Walton C."/>
            <person name="Young S.K."/>
            <person name="Zeng Q."/>
            <person name="Gargeya S."/>
            <person name="Fitzgerald M."/>
            <person name="Haas B."/>
            <person name="Abouelleil A."/>
            <person name="Allen A.W."/>
            <person name="Alvarado L."/>
            <person name="Arachchi H.M."/>
            <person name="Berlin A.M."/>
            <person name="Chapman S.B."/>
            <person name="Gainer-Dewar J."/>
            <person name="Goldberg J."/>
            <person name="Griggs A."/>
            <person name="Gujja S."/>
            <person name="Hansen M."/>
            <person name="Howarth C."/>
            <person name="Imamovic A."/>
            <person name="Ireland A."/>
            <person name="Larimer J."/>
            <person name="McCowan C."/>
            <person name="Murphy C."/>
            <person name="Pearson M."/>
            <person name="Poon T.W."/>
            <person name="Priest M."/>
            <person name="Roberts A."/>
            <person name="Saif S."/>
            <person name="Shea T."/>
            <person name="Sisk P."/>
            <person name="Sykes S."/>
            <person name="Wortman J."/>
            <person name="Nusbaum C."/>
            <person name="Birren B."/>
        </authorList>
    </citation>
    <scope>NUCLEOTIDE SEQUENCE [LARGE SCALE GENOMIC DNA]</scope>
    <source>
        <strain evidence="3">A-37</strain>
    </source>
</reference>
<dbReference type="VEuPathDB" id="VectorBase:ACUA025839"/>
<keyword evidence="3" id="KW-1185">Reference proteome</keyword>
<feature type="signal peptide" evidence="1">
    <location>
        <begin position="1"/>
        <end position="15"/>
    </location>
</feature>
<dbReference type="EnsemblMetazoa" id="ACUA025839-RA">
    <property type="protein sequence ID" value="ACUA025839-PA"/>
    <property type="gene ID" value="ACUA025839"/>
</dbReference>
<organism evidence="2 3">
    <name type="scientific">Anopheles culicifacies</name>
    <dbReference type="NCBI Taxonomy" id="139723"/>
    <lineage>
        <taxon>Eukaryota</taxon>
        <taxon>Metazoa</taxon>
        <taxon>Ecdysozoa</taxon>
        <taxon>Arthropoda</taxon>
        <taxon>Hexapoda</taxon>
        <taxon>Insecta</taxon>
        <taxon>Pterygota</taxon>
        <taxon>Neoptera</taxon>
        <taxon>Endopterygota</taxon>
        <taxon>Diptera</taxon>
        <taxon>Nematocera</taxon>
        <taxon>Culicoidea</taxon>
        <taxon>Culicidae</taxon>
        <taxon>Anophelinae</taxon>
        <taxon>Anopheles</taxon>
        <taxon>culicifacies species complex</taxon>
    </lineage>
</organism>
<evidence type="ECO:0000313" key="2">
    <source>
        <dbReference type="EnsemblMetazoa" id="ACUA025839-PA"/>
    </source>
</evidence>
<name>A0A182MTE5_9DIPT</name>
<proteinExistence type="predicted"/>
<evidence type="ECO:0000256" key="1">
    <source>
        <dbReference type="SAM" id="SignalP"/>
    </source>
</evidence>
<dbReference type="AlphaFoldDB" id="A0A182MTE5"/>
<reference evidence="2" key="2">
    <citation type="submission" date="2020-05" db="UniProtKB">
        <authorList>
            <consortium name="EnsemblMetazoa"/>
        </authorList>
    </citation>
    <scope>IDENTIFICATION</scope>
    <source>
        <strain evidence="2">A-37</strain>
    </source>
</reference>
<sequence length="102" mass="11165">MSMLSLVLFAVETRADMICGEILPSAAVCSLFSGISASVCKSDNQRAAAKACELRCHAKNFEEGKCVNDSCFRTYKQRKETVPKNGFKSVQPLYSTVMVGME</sequence>